<name>A0ABV5ABA3_9BACL</name>
<dbReference type="RefSeq" id="WP_275475392.1">
    <property type="nucleotide sequence ID" value="NZ_CP162940.1"/>
</dbReference>
<proteinExistence type="predicted"/>
<sequence>MTAGNDSNKRKGNDMTLALSGPDNVQKDKRYHVQTEATLNFMMKNSRKQQGLSNESPTENTQE</sequence>
<dbReference type="EMBL" id="JBDXSU010000003">
    <property type="protein sequence ID" value="MFB5189549.1"/>
    <property type="molecule type" value="Genomic_DNA"/>
</dbReference>
<evidence type="ECO:0000313" key="2">
    <source>
        <dbReference type="EMBL" id="MFB5189549.1"/>
    </source>
</evidence>
<evidence type="ECO:0000313" key="3">
    <source>
        <dbReference type="Proteomes" id="UP001579974"/>
    </source>
</evidence>
<feature type="region of interest" description="Disordered" evidence="1">
    <location>
        <begin position="1"/>
        <end position="63"/>
    </location>
</feature>
<evidence type="ECO:0000256" key="1">
    <source>
        <dbReference type="SAM" id="MobiDB-lite"/>
    </source>
</evidence>
<reference evidence="2 3" key="1">
    <citation type="journal article" date="2024" name="Int. J. Mol. Sci.">
        <title>Exploration of Alicyclobacillus spp. Genome in Search of Antibiotic Resistance.</title>
        <authorList>
            <person name="Bucka-Kolendo J."/>
            <person name="Kiousi D.E."/>
            <person name="Dekowska A."/>
            <person name="Mikolajczuk-Szczyrba A."/>
            <person name="Karadedos D.M."/>
            <person name="Michael P."/>
            <person name="Galanis A."/>
            <person name="Sokolowska B."/>
        </authorList>
    </citation>
    <scope>NUCLEOTIDE SEQUENCE [LARGE SCALE GENOMIC DNA]</scope>
    <source>
        <strain evidence="2 3">KKP 3000</strain>
    </source>
</reference>
<keyword evidence="3" id="KW-1185">Reference proteome</keyword>
<comment type="caution">
    <text evidence="2">The sequence shown here is derived from an EMBL/GenBank/DDBJ whole genome shotgun (WGS) entry which is preliminary data.</text>
</comment>
<protein>
    <submittedName>
        <fullName evidence="2">Uncharacterized protein</fullName>
    </submittedName>
</protein>
<organism evidence="2 3">
    <name type="scientific">Alicyclobacillus fastidiosus</name>
    <dbReference type="NCBI Taxonomy" id="392011"/>
    <lineage>
        <taxon>Bacteria</taxon>
        <taxon>Bacillati</taxon>
        <taxon>Bacillota</taxon>
        <taxon>Bacilli</taxon>
        <taxon>Bacillales</taxon>
        <taxon>Alicyclobacillaceae</taxon>
        <taxon>Alicyclobacillus</taxon>
    </lineage>
</organism>
<gene>
    <name evidence="2" type="ORF">KKP3000_002821</name>
</gene>
<accession>A0ABV5ABA3</accession>
<feature type="compositionally biased region" description="Polar residues" evidence="1">
    <location>
        <begin position="48"/>
        <end position="63"/>
    </location>
</feature>
<dbReference type="Proteomes" id="UP001579974">
    <property type="component" value="Unassembled WGS sequence"/>
</dbReference>